<dbReference type="RefSeq" id="WP_074109032.1">
    <property type="nucleotide sequence ID" value="NZ_LVWI01000078.1"/>
</dbReference>
<organism evidence="5 6">
    <name type="scientific">Paenibacillus helianthi</name>
    <dbReference type="NCBI Taxonomy" id="1349432"/>
    <lineage>
        <taxon>Bacteria</taxon>
        <taxon>Bacillati</taxon>
        <taxon>Bacillota</taxon>
        <taxon>Bacilli</taxon>
        <taxon>Bacillales</taxon>
        <taxon>Paenibacillaceae</taxon>
        <taxon>Paenibacillus</taxon>
    </lineage>
</organism>
<name>A0ABX3EG83_9BACL</name>
<dbReference type="InterPro" id="IPR036291">
    <property type="entry name" value="NAD(P)-bd_dom_sf"/>
</dbReference>
<gene>
    <name evidence="5" type="ORF">A3844_26075</name>
</gene>
<protein>
    <submittedName>
        <fullName evidence="5">Short-chain dehydrogenase</fullName>
    </submittedName>
</protein>
<accession>A0ABX3EG83</accession>
<evidence type="ECO:0000313" key="6">
    <source>
        <dbReference type="Proteomes" id="UP000186058"/>
    </source>
</evidence>
<evidence type="ECO:0000256" key="3">
    <source>
        <dbReference type="ARBA" id="ARBA00023002"/>
    </source>
</evidence>
<sequence>MTRTAFVTGANKGIGFEIARQLGEAGWKVLLGARSLERGKDAASELTRQGLDVEFLQIDMTNLDSIEQAAVTLRNNYSDVTLLINNAGMPGAFSSSFSDTREEHLRNAFEVNFFGTFRLNQRLFPLIKENEGTIVNVSTDMASLHFMQSSEYALNAFDYNSSKTANNAMTVAMAIELKNSKAQVFAVTPGFTKTDLNGNAEGGKSKEAGAAIIVGYATDGKRHNGEFLDVNGVYAW</sequence>
<comment type="similarity">
    <text evidence="1 4">Belongs to the short-chain dehydrogenases/reductases (SDR) family.</text>
</comment>
<dbReference type="EMBL" id="LVWI01000078">
    <property type="protein sequence ID" value="OKP81519.1"/>
    <property type="molecule type" value="Genomic_DNA"/>
</dbReference>
<evidence type="ECO:0000256" key="1">
    <source>
        <dbReference type="ARBA" id="ARBA00006484"/>
    </source>
</evidence>
<keyword evidence="2" id="KW-0521">NADP</keyword>
<dbReference type="Gene3D" id="3.40.50.720">
    <property type="entry name" value="NAD(P)-binding Rossmann-like Domain"/>
    <property type="match status" value="1"/>
</dbReference>
<dbReference type="PANTHER" id="PTHR43963">
    <property type="entry name" value="CARBONYL REDUCTASE 1-RELATED"/>
    <property type="match status" value="1"/>
</dbReference>
<dbReference type="PANTHER" id="PTHR43963:SF6">
    <property type="entry name" value="CHAIN DEHYDROGENASE FAMILY PROTEIN, PUTATIVE (AFU_ORTHOLOGUE AFUA_3G15350)-RELATED"/>
    <property type="match status" value="1"/>
</dbReference>
<comment type="caution">
    <text evidence="5">The sequence shown here is derived from an EMBL/GenBank/DDBJ whole genome shotgun (WGS) entry which is preliminary data.</text>
</comment>
<dbReference type="PRINTS" id="PR00080">
    <property type="entry name" value="SDRFAMILY"/>
</dbReference>
<dbReference type="PRINTS" id="PR00081">
    <property type="entry name" value="GDHRDH"/>
</dbReference>
<keyword evidence="3" id="KW-0560">Oxidoreductase</keyword>
<dbReference type="Pfam" id="PF00106">
    <property type="entry name" value="adh_short"/>
    <property type="match status" value="1"/>
</dbReference>
<evidence type="ECO:0000256" key="2">
    <source>
        <dbReference type="ARBA" id="ARBA00022857"/>
    </source>
</evidence>
<dbReference type="SUPFAM" id="SSF51735">
    <property type="entry name" value="NAD(P)-binding Rossmann-fold domains"/>
    <property type="match status" value="1"/>
</dbReference>
<dbReference type="InterPro" id="IPR002347">
    <property type="entry name" value="SDR_fam"/>
</dbReference>
<proteinExistence type="inferred from homology"/>
<dbReference type="Proteomes" id="UP000186058">
    <property type="component" value="Unassembled WGS sequence"/>
</dbReference>
<evidence type="ECO:0000313" key="5">
    <source>
        <dbReference type="EMBL" id="OKP81519.1"/>
    </source>
</evidence>
<evidence type="ECO:0000256" key="4">
    <source>
        <dbReference type="RuleBase" id="RU000363"/>
    </source>
</evidence>
<keyword evidence="6" id="KW-1185">Reference proteome</keyword>
<reference evidence="5 6" key="1">
    <citation type="submission" date="2016-03" db="EMBL/GenBank/DDBJ databases">
        <authorList>
            <person name="Sant'Anna F.H."/>
            <person name="Ambrosini A."/>
            <person name="Souza R."/>
            <person name="Bach E."/>
            <person name="Fernandes G."/>
            <person name="Balsanelli E."/>
            <person name="Baura V.A."/>
            <person name="Souza E.M."/>
            <person name="Passaglia L."/>
        </authorList>
    </citation>
    <scope>NUCLEOTIDE SEQUENCE [LARGE SCALE GENOMIC DNA]</scope>
    <source>
        <strain evidence="5 6">P26E</strain>
    </source>
</reference>